<dbReference type="AlphaFoldDB" id="A0A9D2SVS4"/>
<feature type="transmembrane region" description="Helical" evidence="1">
    <location>
        <begin position="82"/>
        <end position="100"/>
    </location>
</feature>
<dbReference type="Pfam" id="PF05437">
    <property type="entry name" value="AzlD"/>
    <property type="match status" value="1"/>
</dbReference>
<reference evidence="2" key="2">
    <citation type="submission" date="2021-04" db="EMBL/GenBank/DDBJ databases">
        <authorList>
            <person name="Gilroy R."/>
        </authorList>
    </citation>
    <scope>NUCLEOTIDE SEQUENCE</scope>
    <source>
        <strain evidence="2">CHK187-11901</strain>
    </source>
</reference>
<keyword evidence="1" id="KW-0812">Transmembrane</keyword>
<gene>
    <name evidence="2" type="ORF">H9702_03645</name>
</gene>
<name>A0A9D2SVS4_9FIRM</name>
<organism evidence="2 3">
    <name type="scientific">Candidatus Merdibacter merdavium</name>
    <dbReference type="NCBI Taxonomy" id="2838692"/>
    <lineage>
        <taxon>Bacteria</taxon>
        <taxon>Bacillati</taxon>
        <taxon>Bacillota</taxon>
        <taxon>Erysipelotrichia</taxon>
        <taxon>Erysipelotrichales</taxon>
        <taxon>Erysipelotrichaceae</taxon>
        <taxon>Merdibacter</taxon>
    </lineage>
</organism>
<proteinExistence type="predicted"/>
<evidence type="ECO:0000313" key="2">
    <source>
        <dbReference type="EMBL" id="HJC36209.1"/>
    </source>
</evidence>
<dbReference type="InterPro" id="IPR008407">
    <property type="entry name" value="Brnchd-chn_aa_trnsp_AzlD"/>
</dbReference>
<feature type="transmembrane region" description="Helical" evidence="1">
    <location>
        <begin position="6"/>
        <end position="26"/>
    </location>
</feature>
<keyword evidence="1" id="KW-1133">Transmembrane helix</keyword>
<evidence type="ECO:0000256" key="1">
    <source>
        <dbReference type="SAM" id="Phobius"/>
    </source>
</evidence>
<comment type="caution">
    <text evidence="2">The sequence shown here is derived from an EMBL/GenBank/DDBJ whole genome shotgun (WGS) entry which is preliminary data.</text>
</comment>
<accession>A0A9D2SVS4</accession>
<dbReference type="Proteomes" id="UP000823896">
    <property type="component" value="Unassembled WGS sequence"/>
</dbReference>
<dbReference type="EMBL" id="DWWM01000023">
    <property type="protein sequence ID" value="HJC36209.1"/>
    <property type="molecule type" value="Genomic_DNA"/>
</dbReference>
<evidence type="ECO:0000313" key="3">
    <source>
        <dbReference type="Proteomes" id="UP000823896"/>
    </source>
</evidence>
<reference evidence="2" key="1">
    <citation type="journal article" date="2021" name="PeerJ">
        <title>Extensive microbial diversity within the chicken gut microbiome revealed by metagenomics and culture.</title>
        <authorList>
            <person name="Gilroy R."/>
            <person name="Ravi A."/>
            <person name="Getino M."/>
            <person name="Pursley I."/>
            <person name="Horton D.L."/>
            <person name="Alikhan N.F."/>
            <person name="Baker D."/>
            <person name="Gharbi K."/>
            <person name="Hall N."/>
            <person name="Watson M."/>
            <person name="Adriaenssens E.M."/>
            <person name="Foster-Nyarko E."/>
            <person name="Jarju S."/>
            <person name="Secka A."/>
            <person name="Antonio M."/>
            <person name="Oren A."/>
            <person name="Chaudhuri R.R."/>
            <person name="La Ragione R."/>
            <person name="Hildebrand F."/>
            <person name="Pallen M.J."/>
        </authorList>
    </citation>
    <scope>NUCLEOTIDE SEQUENCE</scope>
    <source>
        <strain evidence="2">CHK187-11901</strain>
    </source>
</reference>
<sequence>MSRLILYIAVMAIMTYLIRCLPLVCFNRRIKSRFVQSFLYYVPYAVLGAMTFPAVFTSGGALIPSCVGTMAAVILAWQGRSLLTVAAAASLAVYLAALVCG</sequence>
<protein>
    <submittedName>
        <fullName evidence="2">AzlD domain-containing protein</fullName>
    </submittedName>
</protein>
<keyword evidence="1" id="KW-0472">Membrane</keyword>
<feature type="transmembrane region" description="Helical" evidence="1">
    <location>
        <begin position="38"/>
        <end position="62"/>
    </location>
</feature>